<comment type="similarity">
    <text evidence="1">Belongs to the iron-containing alcohol dehydrogenase family.</text>
</comment>
<gene>
    <name evidence="5" type="ORF">SAMN05660420_01170</name>
</gene>
<feature type="domain" description="Alcohol dehydrogenase iron-type/glycerol dehydrogenase GldA" evidence="3">
    <location>
        <begin position="11"/>
        <end position="175"/>
    </location>
</feature>
<evidence type="ECO:0000313" key="6">
    <source>
        <dbReference type="Proteomes" id="UP000199409"/>
    </source>
</evidence>
<evidence type="ECO:0000313" key="5">
    <source>
        <dbReference type="EMBL" id="SEA08935.1"/>
    </source>
</evidence>
<dbReference type="Pfam" id="PF25137">
    <property type="entry name" value="ADH_Fe_C"/>
    <property type="match status" value="1"/>
</dbReference>
<dbReference type="GO" id="GO:0046872">
    <property type="term" value="F:metal ion binding"/>
    <property type="evidence" value="ECO:0007669"/>
    <property type="project" value="InterPro"/>
</dbReference>
<reference evidence="5 6" key="1">
    <citation type="submission" date="2016-10" db="EMBL/GenBank/DDBJ databases">
        <authorList>
            <person name="de Groot N.N."/>
        </authorList>
    </citation>
    <scope>NUCLEOTIDE SEQUENCE [LARGE SCALE GENOMIC DNA]</scope>
    <source>
        <strain evidence="5 6">DSM 7343</strain>
    </source>
</reference>
<evidence type="ECO:0000256" key="2">
    <source>
        <dbReference type="ARBA" id="ARBA00023002"/>
    </source>
</evidence>
<dbReference type="InterPro" id="IPR056798">
    <property type="entry name" value="ADH_Fe_C"/>
</dbReference>
<dbReference type="CDD" id="cd08193">
    <property type="entry name" value="HVD"/>
    <property type="match status" value="1"/>
</dbReference>
<dbReference type="Proteomes" id="UP000199409">
    <property type="component" value="Unassembled WGS sequence"/>
</dbReference>
<dbReference type="GO" id="GO:0004022">
    <property type="term" value="F:alcohol dehydrogenase (NAD+) activity"/>
    <property type="evidence" value="ECO:0007669"/>
    <property type="project" value="TreeGrafter"/>
</dbReference>
<dbReference type="PANTHER" id="PTHR11496:SF102">
    <property type="entry name" value="ALCOHOL DEHYDROGENASE 4"/>
    <property type="match status" value="1"/>
</dbReference>
<dbReference type="Pfam" id="PF00465">
    <property type="entry name" value="Fe-ADH"/>
    <property type="match status" value="1"/>
</dbReference>
<evidence type="ECO:0000259" key="3">
    <source>
        <dbReference type="Pfam" id="PF00465"/>
    </source>
</evidence>
<dbReference type="InterPro" id="IPR001670">
    <property type="entry name" value="ADH_Fe/GldA"/>
</dbReference>
<accession>A0A1H3YBC4</accession>
<dbReference type="Gene3D" id="3.40.50.1970">
    <property type="match status" value="1"/>
</dbReference>
<keyword evidence="6" id="KW-1185">Reference proteome</keyword>
<evidence type="ECO:0000256" key="1">
    <source>
        <dbReference type="ARBA" id="ARBA00007358"/>
    </source>
</evidence>
<dbReference type="SUPFAM" id="SSF56796">
    <property type="entry name" value="Dehydroquinate synthase-like"/>
    <property type="match status" value="1"/>
</dbReference>
<dbReference type="Gene3D" id="1.20.1090.10">
    <property type="entry name" value="Dehydroquinate synthase-like - alpha domain"/>
    <property type="match status" value="1"/>
</dbReference>
<dbReference type="PANTHER" id="PTHR11496">
    <property type="entry name" value="ALCOHOL DEHYDROGENASE"/>
    <property type="match status" value="1"/>
</dbReference>
<keyword evidence="2" id="KW-0560">Oxidoreductase</keyword>
<sequence length="384" mass="41265">MKKFKFTTVSTIINEPGGVSNIGEIISPLGYKNVLVIADKGIVNAGLFDKLIKGLNDSNIVNVAFTDIGPDPKEEMVSASVSVAKENNVDCIIGIGGGSVMDVAKVTAVIAKNGCTLADIYGIEQVRGGRLPLLLIPTTAGTGSEVTSSSVISHASGKKNVVIDPTLLPDIALLDVEMLSSMPKQIVSTTGVDAIVHAIEAYTSSTKKNPISDMLACEALRYLLGNIEASFQVSAAEESRSKMLLGSTLAGQAFANSSVAAVHAFAYALAETFHLPHGLSNSLVLIHILRFNIGKEVTLYSDLSRNLFPEVIGKSDREAAEYLISRLENIIESIELNKGLREFDIRAEDLEKLAELTLKQERLLNNNPCKIEYRDALQIFKNAF</sequence>
<dbReference type="AlphaFoldDB" id="A0A1H3YBC4"/>
<dbReference type="EMBL" id="FNQN01000003">
    <property type="protein sequence ID" value="SEA08935.1"/>
    <property type="molecule type" value="Genomic_DNA"/>
</dbReference>
<dbReference type="FunFam" id="3.40.50.1970:FF:000003">
    <property type="entry name" value="Alcohol dehydrogenase, iron-containing"/>
    <property type="match status" value="1"/>
</dbReference>
<name>A0A1H3YBC4_9BACT</name>
<dbReference type="OrthoDB" id="9778433at2"/>
<proteinExistence type="inferred from homology"/>
<dbReference type="InterPro" id="IPR039697">
    <property type="entry name" value="Alcohol_dehydrogenase_Fe"/>
</dbReference>
<dbReference type="STRING" id="37625.SAMN05660420_01170"/>
<organism evidence="5 6">
    <name type="scientific">Desulfuromusa kysingii</name>
    <dbReference type="NCBI Taxonomy" id="37625"/>
    <lineage>
        <taxon>Bacteria</taxon>
        <taxon>Pseudomonadati</taxon>
        <taxon>Thermodesulfobacteriota</taxon>
        <taxon>Desulfuromonadia</taxon>
        <taxon>Desulfuromonadales</taxon>
        <taxon>Geopsychrobacteraceae</taxon>
        <taxon>Desulfuromusa</taxon>
    </lineage>
</organism>
<feature type="domain" description="Fe-containing alcohol dehydrogenase-like C-terminal" evidence="4">
    <location>
        <begin position="189"/>
        <end position="384"/>
    </location>
</feature>
<dbReference type="RefSeq" id="WP_092345684.1">
    <property type="nucleotide sequence ID" value="NZ_FNQN01000003.1"/>
</dbReference>
<evidence type="ECO:0000259" key="4">
    <source>
        <dbReference type="Pfam" id="PF25137"/>
    </source>
</evidence>
<protein>
    <submittedName>
        <fullName evidence="5">Alcohol dehydrogenase, class IV</fullName>
    </submittedName>
</protein>